<dbReference type="InterPro" id="IPR012902">
    <property type="entry name" value="N_methyl_site"/>
</dbReference>
<name>A0AAW4WGG2_9FIRM</name>
<dbReference type="SUPFAM" id="SSF54523">
    <property type="entry name" value="Pili subunits"/>
    <property type="match status" value="1"/>
</dbReference>
<feature type="compositionally biased region" description="Basic and acidic residues" evidence="1">
    <location>
        <begin position="135"/>
        <end position="156"/>
    </location>
</feature>
<protein>
    <submittedName>
        <fullName evidence="3">Type II secretion system GspH family protein</fullName>
    </submittedName>
</protein>
<feature type="region of interest" description="Disordered" evidence="1">
    <location>
        <begin position="131"/>
        <end position="156"/>
    </location>
</feature>
<keyword evidence="2" id="KW-1133">Transmembrane helix</keyword>
<dbReference type="AlphaFoldDB" id="A0AAW4WGG2"/>
<dbReference type="Proteomes" id="UP001198893">
    <property type="component" value="Unassembled WGS sequence"/>
</dbReference>
<dbReference type="Pfam" id="PF07963">
    <property type="entry name" value="N_methyl"/>
    <property type="match status" value="1"/>
</dbReference>
<reference evidence="3" key="1">
    <citation type="submission" date="2021-10" db="EMBL/GenBank/DDBJ databases">
        <title>Anaerobic single-cell dispensing facilitates the cultivation of human gut bacteria.</title>
        <authorList>
            <person name="Afrizal A."/>
        </authorList>
    </citation>
    <scope>NUCLEOTIDE SEQUENCE</scope>
    <source>
        <strain evidence="3">CLA-AA-H204</strain>
    </source>
</reference>
<keyword evidence="2" id="KW-0472">Membrane</keyword>
<evidence type="ECO:0000256" key="1">
    <source>
        <dbReference type="SAM" id="MobiDB-lite"/>
    </source>
</evidence>
<sequence>MNKIRNRKNNKGFSLVELIIVIAIMAILAGILIPQFVKYISSSKVSGDIQQSENIYNAVAAQYADSQGTAPTDMHYDGKMYAVTADVATALEMGSSAPTCKVDSSYKFAYSCSDKGEVAVYLTSETLPNTGKVYDNTKDTKISPSIEGKDASKWTK</sequence>
<dbReference type="Gene3D" id="3.30.700.10">
    <property type="entry name" value="Glycoprotein, Type 4 Pilin"/>
    <property type="match status" value="1"/>
</dbReference>
<dbReference type="PROSITE" id="PS00409">
    <property type="entry name" value="PROKAR_NTER_METHYL"/>
    <property type="match status" value="1"/>
</dbReference>
<accession>A0AAW4WGG2</accession>
<dbReference type="EMBL" id="JAJEQW010000015">
    <property type="protein sequence ID" value="MCC2243058.1"/>
    <property type="molecule type" value="Genomic_DNA"/>
</dbReference>
<comment type="caution">
    <text evidence="3">The sequence shown here is derived from an EMBL/GenBank/DDBJ whole genome shotgun (WGS) entry which is preliminary data.</text>
</comment>
<dbReference type="InterPro" id="IPR045584">
    <property type="entry name" value="Pilin-like"/>
</dbReference>
<evidence type="ECO:0000313" key="3">
    <source>
        <dbReference type="EMBL" id="MCC2243058.1"/>
    </source>
</evidence>
<proteinExistence type="predicted"/>
<evidence type="ECO:0000256" key="2">
    <source>
        <dbReference type="SAM" id="Phobius"/>
    </source>
</evidence>
<dbReference type="RefSeq" id="WP_227710626.1">
    <property type="nucleotide sequence ID" value="NZ_JAJEQW010000015.1"/>
</dbReference>
<organism evidence="3 4">
    <name type="scientific">Roseburia amylophila</name>
    <dbReference type="NCBI Taxonomy" id="2981794"/>
    <lineage>
        <taxon>Bacteria</taxon>
        <taxon>Bacillati</taxon>
        <taxon>Bacillota</taxon>
        <taxon>Clostridia</taxon>
        <taxon>Lachnospirales</taxon>
        <taxon>Lachnospiraceae</taxon>
        <taxon>Roseburia</taxon>
    </lineage>
</organism>
<gene>
    <name evidence="3" type="ORF">LKD47_12275</name>
</gene>
<feature type="transmembrane region" description="Helical" evidence="2">
    <location>
        <begin position="12"/>
        <end position="33"/>
    </location>
</feature>
<evidence type="ECO:0000313" key="4">
    <source>
        <dbReference type="Proteomes" id="UP001198893"/>
    </source>
</evidence>
<keyword evidence="2" id="KW-0812">Transmembrane</keyword>
<dbReference type="NCBIfam" id="TIGR02532">
    <property type="entry name" value="IV_pilin_GFxxxE"/>
    <property type="match status" value="1"/>
</dbReference>